<dbReference type="AlphaFoldDB" id="A0A1S1Z511"/>
<gene>
    <name evidence="1" type="ORF">NH26_19490</name>
</gene>
<keyword evidence="2" id="KW-1185">Reference proteome</keyword>
<reference evidence="1 2" key="1">
    <citation type="journal article" date="2012" name="Int. J. Syst. Evol. Microbiol.">
        <title>Flammeovirga pacifica sp. nov., isolated from deep-sea sediment.</title>
        <authorList>
            <person name="Xu H."/>
            <person name="Fu Y."/>
            <person name="Yang N."/>
            <person name="Ding Z."/>
            <person name="Lai Q."/>
            <person name="Zeng R."/>
        </authorList>
    </citation>
    <scope>NUCLEOTIDE SEQUENCE [LARGE SCALE GENOMIC DNA]</scope>
    <source>
        <strain evidence="2">DSM 24597 / LMG 26175 / WPAGA1</strain>
    </source>
</reference>
<accession>A0A1S1Z511</accession>
<dbReference type="EMBL" id="JRYR02000001">
    <property type="protein sequence ID" value="OHX68376.1"/>
    <property type="molecule type" value="Genomic_DNA"/>
</dbReference>
<evidence type="ECO:0000313" key="2">
    <source>
        <dbReference type="Proteomes" id="UP000179797"/>
    </source>
</evidence>
<comment type="caution">
    <text evidence="1">The sequence shown here is derived from an EMBL/GenBank/DDBJ whole genome shotgun (WGS) entry which is preliminary data.</text>
</comment>
<protein>
    <submittedName>
        <fullName evidence="1">Uncharacterized protein</fullName>
    </submittedName>
</protein>
<proteinExistence type="predicted"/>
<dbReference type="Proteomes" id="UP000179797">
    <property type="component" value="Unassembled WGS sequence"/>
</dbReference>
<organism evidence="1 2">
    <name type="scientific">Flammeovirga pacifica</name>
    <dbReference type="NCBI Taxonomy" id="915059"/>
    <lineage>
        <taxon>Bacteria</taxon>
        <taxon>Pseudomonadati</taxon>
        <taxon>Bacteroidota</taxon>
        <taxon>Cytophagia</taxon>
        <taxon>Cytophagales</taxon>
        <taxon>Flammeovirgaceae</taxon>
        <taxon>Flammeovirga</taxon>
    </lineage>
</organism>
<sequence>MFIKMKYLLLLLSLLLVSNVLYSQKSIDNQINKIRNHYYGFNSDLKKFDKVILSGSKVVAYFNNGVPEKIVVRFNNVHTQEIYTNQNGELLFIYEKSNLVENRYYYDNDTVFTSLIEELIYPRSIRILTKDGELDLVEEPEFLIEGLDKASLAIELFSHLSKVSKDLKIDGVIEKVINIRIEIEEAKFDSRKSEENTSTPNEDGNFSFEYVTKSKSNNQIIKKFFRNGIDTGHSFISSNTKGYFYSRNNELVIETNSNDLEYFGSYDSTILDRTSGLTSNVVRIFYENGNMIYEDKVFTYNGRILKCL</sequence>
<evidence type="ECO:0000313" key="1">
    <source>
        <dbReference type="EMBL" id="OHX68376.1"/>
    </source>
</evidence>
<name>A0A1S1Z511_FLAPC</name>